<dbReference type="AlphaFoldDB" id="A0ABD3BHC0"/>
<keyword evidence="2" id="KW-1185">Reference proteome</keyword>
<reference evidence="2" key="1">
    <citation type="journal article" date="2024" name="IScience">
        <title>Strigolactones Initiate the Formation of Haustorium-like Structures in Castilleja.</title>
        <authorList>
            <person name="Buerger M."/>
            <person name="Peterson D."/>
            <person name="Chory J."/>
        </authorList>
    </citation>
    <scope>NUCLEOTIDE SEQUENCE [LARGE SCALE GENOMIC DNA]</scope>
</reference>
<gene>
    <name evidence="1" type="ORF">CASFOL_039570</name>
</gene>
<dbReference type="EMBL" id="JAVIJP010000092">
    <property type="protein sequence ID" value="KAL3616180.1"/>
    <property type="molecule type" value="Genomic_DNA"/>
</dbReference>
<accession>A0ABD3BHC0</accession>
<dbReference type="Proteomes" id="UP001632038">
    <property type="component" value="Unassembled WGS sequence"/>
</dbReference>
<name>A0ABD3BHC0_9LAMI</name>
<evidence type="ECO:0000313" key="2">
    <source>
        <dbReference type="Proteomes" id="UP001632038"/>
    </source>
</evidence>
<comment type="caution">
    <text evidence="1">The sequence shown here is derived from an EMBL/GenBank/DDBJ whole genome shotgun (WGS) entry which is preliminary data.</text>
</comment>
<sequence length="46" mass="5492">MEVTKLRWVQDEMFRNWNYVKEIGVDIASLILSQLLDELVANLNHF</sequence>
<evidence type="ECO:0000313" key="1">
    <source>
        <dbReference type="EMBL" id="KAL3616180.1"/>
    </source>
</evidence>
<organism evidence="1 2">
    <name type="scientific">Castilleja foliolosa</name>
    <dbReference type="NCBI Taxonomy" id="1961234"/>
    <lineage>
        <taxon>Eukaryota</taxon>
        <taxon>Viridiplantae</taxon>
        <taxon>Streptophyta</taxon>
        <taxon>Embryophyta</taxon>
        <taxon>Tracheophyta</taxon>
        <taxon>Spermatophyta</taxon>
        <taxon>Magnoliopsida</taxon>
        <taxon>eudicotyledons</taxon>
        <taxon>Gunneridae</taxon>
        <taxon>Pentapetalae</taxon>
        <taxon>asterids</taxon>
        <taxon>lamiids</taxon>
        <taxon>Lamiales</taxon>
        <taxon>Orobanchaceae</taxon>
        <taxon>Pedicularideae</taxon>
        <taxon>Castillejinae</taxon>
        <taxon>Castilleja</taxon>
    </lineage>
</organism>
<protein>
    <submittedName>
        <fullName evidence="1">Uncharacterized protein</fullName>
    </submittedName>
</protein>
<proteinExistence type="predicted"/>